<comment type="caution">
    <text evidence="4">The sequence shown here is derived from an EMBL/GenBank/DDBJ whole genome shotgun (WGS) entry which is preliminary data.</text>
</comment>
<feature type="domain" description="LamG-like jellyroll fold" evidence="3">
    <location>
        <begin position="87"/>
        <end position="223"/>
    </location>
</feature>
<name>A0A0F9RNV8_9ZZZZ</name>
<proteinExistence type="predicted"/>
<dbReference type="Gene3D" id="2.60.120.200">
    <property type="match status" value="1"/>
</dbReference>
<evidence type="ECO:0000259" key="3">
    <source>
        <dbReference type="SMART" id="SM00560"/>
    </source>
</evidence>
<evidence type="ECO:0000256" key="1">
    <source>
        <dbReference type="ARBA" id="ARBA00022729"/>
    </source>
</evidence>
<sequence>MAWVYHNKPPMGWPLDLSEPINDGLVGYWYMPEGSGNIVNDLSGNGNTGTFVANAHFVPGKLGPAVNLDGTGDAISLGNIAILNGVSAFTISIWVKKGEQPFTTSRHIISKDGGGDDTFRLFSGTTDRISFFVNTTGGEGLTLDNADTTITDLNWHHIVAIYTGANLNVYLDNILSVEQPAITGTVVATAHDFTIGARSGGSSQVWLGDIDHAMIFNRALSASEIALLYQFPFYGFLNPDEIPVLDQYYDIAVGTILPQITNAYMEVSV</sequence>
<dbReference type="Pfam" id="PF13385">
    <property type="entry name" value="Laminin_G_3"/>
    <property type="match status" value="1"/>
</dbReference>
<evidence type="ECO:0000256" key="2">
    <source>
        <dbReference type="ARBA" id="ARBA00023157"/>
    </source>
</evidence>
<keyword evidence="2" id="KW-1015">Disulfide bond</keyword>
<accession>A0A0F9RNV8</accession>
<organism evidence="4">
    <name type="scientific">marine sediment metagenome</name>
    <dbReference type="NCBI Taxonomy" id="412755"/>
    <lineage>
        <taxon>unclassified sequences</taxon>
        <taxon>metagenomes</taxon>
        <taxon>ecological metagenomes</taxon>
    </lineage>
</organism>
<evidence type="ECO:0000313" key="4">
    <source>
        <dbReference type="EMBL" id="KKN51512.1"/>
    </source>
</evidence>
<dbReference type="InterPro" id="IPR006558">
    <property type="entry name" value="LamG-like"/>
</dbReference>
<dbReference type="InterPro" id="IPR013320">
    <property type="entry name" value="ConA-like_dom_sf"/>
</dbReference>
<gene>
    <name evidence="4" type="ORF">LCGC14_0622040</name>
</gene>
<dbReference type="SMART" id="SM00560">
    <property type="entry name" value="LamGL"/>
    <property type="match status" value="1"/>
</dbReference>
<reference evidence="4" key="1">
    <citation type="journal article" date="2015" name="Nature">
        <title>Complex archaea that bridge the gap between prokaryotes and eukaryotes.</title>
        <authorList>
            <person name="Spang A."/>
            <person name="Saw J.H."/>
            <person name="Jorgensen S.L."/>
            <person name="Zaremba-Niedzwiedzka K."/>
            <person name="Martijn J."/>
            <person name="Lind A.E."/>
            <person name="van Eijk R."/>
            <person name="Schleper C."/>
            <person name="Guy L."/>
            <person name="Ettema T.J."/>
        </authorList>
    </citation>
    <scope>NUCLEOTIDE SEQUENCE</scope>
</reference>
<dbReference type="AlphaFoldDB" id="A0A0F9RNV8"/>
<keyword evidence="1" id="KW-0732">Signal</keyword>
<dbReference type="EMBL" id="LAZR01001061">
    <property type="protein sequence ID" value="KKN51512.1"/>
    <property type="molecule type" value="Genomic_DNA"/>
</dbReference>
<dbReference type="SUPFAM" id="SSF49899">
    <property type="entry name" value="Concanavalin A-like lectins/glucanases"/>
    <property type="match status" value="1"/>
</dbReference>
<protein>
    <recommendedName>
        <fullName evidence="3">LamG-like jellyroll fold domain-containing protein</fullName>
    </recommendedName>
</protein>